<dbReference type="GO" id="GO:0005886">
    <property type="term" value="C:plasma membrane"/>
    <property type="evidence" value="ECO:0007669"/>
    <property type="project" value="UniProtKB-SubCell"/>
</dbReference>
<keyword evidence="4 6" id="KW-1133">Transmembrane helix</keyword>
<evidence type="ECO:0000256" key="4">
    <source>
        <dbReference type="ARBA" id="ARBA00022989"/>
    </source>
</evidence>
<dbReference type="InterPro" id="IPR026022">
    <property type="entry name" value="PhoU_dom"/>
</dbReference>
<comment type="subcellular location">
    <subcellularLocation>
        <location evidence="1">Cell membrane</location>
        <topology evidence="1">Multi-pass membrane protein</topology>
    </subcellularLocation>
</comment>
<proteinExistence type="predicted"/>
<gene>
    <name evidence="8" type="ORF">FVF75_06515</name>
</gene>
<dbReference type="Proteomes" id="UP000322080">
    <property type="component" value="Unassembled WGS sequence"/>
</dbReference>
<dbReference type="Pfam" id="PF02690">
    <property type="entry name" value="Na_Pi_cotrans"/>
    <property type="match status" value="2"/>
</dbReference>
<feature type="transmembrane region" description="Helical" evidence="6">
    <location>
        <begin position="216"/>
        <end position="235"/>
    </location>
</feature>
<keyword evidence="2" id="KW-1003">Cell membrane</keyword>
<evidence type="ECO:0000313" key="9">
    <source>
        <dbReference type="Proteomes" id="UP000322080"/>
    </source>
</evidence>
<dbReference type="PANTHER" id="PTHR10010">
    <property type="entry name" value="SOLUTE CARRIER FAMILY 34 SODIUM PHOSPHATE , MEMBER 2-RELATED"/>
    <property type="match status" value="1"/>
</dbReference>
<feature type="transmembrane region" description="Helical" evidence="6">
    <location>
        <begin position="241"/>
        <end position="263"/>
    </location>
</feature>
<evidence type="ECO:0000259" key="7">
    <source>
        <dbReference type="Pfam" id="PF01895"/>
    </source>
</evidence>
<evidence type="ECO:0000256" key="3">
    <source>
        <dbReference type="ARBA" id="ARBA00022692"/>
    </source>
</evidence>
<feature type="transmembrane region" description="Helical" evidence="6">
    <location>
        <begin position="179"/>
        <end position="204"/>
    </location>
</feature>
<evidence type="ECO:0000256" key="6">
    <source>
        <dbReference type="SAM" id="Phobius"/>
    </source>
</evidence>
<evidence type="ECO:0000256" key="5">
    <source>
        <dbReference type="ARBA" id="ARBA00023136"/>
    </source>
</evidence>
<dbReference type="InterPro" id="IPR004633">
    <property type="entry name" value="NaPi_cotrn-rel/YqeW-like"/>
</dbReference>
<protein>
    <submittedName>
        <fullName evidence="8">Na/Pi cotransporter family protein</fullName>
    </submittedName>
</protein>
<organism evidence="8 9">
    <name type="scientific">Maritimibacter fusiformis</name>
    <dbReference type="NCBI Taxonomy" id="2603819"/>
    <lineage>
        <taxon>Bacteria</taxon>
        <taxon>Pseudomonadati</taxon>
        <taxon>Pseudomonadota</taxon>
        <taxon>Alphaproteobacteria</taxon>
        <taxon>Rhodobacterales</taxon>
        <taxon>Roseobacteraceae</taxon>
        <taxon>Maritimibacter</taxon>
    </lineage>
</organism>
<dbReference type="EMBL" id="VSIY01000004">
    <property type="protein sequence ID" value="TYB82366.1"/>
    <property type="molecule type" value="Genomic_DNA"/>
</dbReference>
<accession>A0A5D0RN40</accession>
<dbReference type="NCBIfam" id="NF037997">
    <property type="entry name" value="Na_Pi_symport"/>
    <property type="match status" value="1"/>
</dbReference>
<dbReference type="GO" id="GO:0005436">
    <property type="term" value="F:sodium:phosphate symporter activity"/>
    <property type="evidence" value="ECO:0007669"/>
    <property type="project" value="InterPro"/>
</dbReference>
<dbReference type="SUPFAM" id="SSF109755">
    <property type="entry name" value="PhoU-like"/>
    <property type="match status" value="1"/>
</dbReference>
<keyword evidence="3 6" id="KW-0812">Transmembrane</keyword>
<reference evidence="8 9" key="1">
    <citation type="submission" date="2019-08" db="EMBL/GenBank/DDBJ databases">
        <title>Identification of a novel species of the genus Boseongicola.</title>
        <authorList>
            <person name="Zhang X.-Q."/>
        </authorList>
    </citation>
    <scope>NUCLEOTIDE SEQUENCE [LARGE SCALE GENOMIC DNA]</scope>
    <source>
        <strain evidence="8 9">HY14</strain>
    </source>
</reference>
<name>A0A5D0RN40_9RHOB</name>
<dbReference type="Gene3D" id="1.20.58.220">
    <property type="entry name" value="Phosphate transport system protein phou homolog 2, domain 2"/>
    <property type="match status" value="1"/>
</dbReference>
<feature type="transmembrane region" description="Helical" evidence="6">
    <location>
        <begin position="140"/>
        <end position="159"/>
    </location>
</feature>
<dbReference type="AlphaFoldDB" id="A0A5D0RN40"/>
<feature type="transmembrane region" description="Helical" evidence="6">
    <location>
        <begin position="12"/>
        <end position="33"/>
    </location>
</feature>
<keyword evidence="9" id="KW-1185">Reference proteome</keyword>
<dbReference type="NCBIfam" id="TIGR00704">
    <property type="entry name" value="NaPi_cotrn_rel"/>
    <property type="match status" value="1"/>
</dbReference>
<feature type="transmembrane region" description="Helical" evidence="6">
    <location>
        <begin position="106"/>
        <end position="128"/>
    </location>
</feature>
<keyword evidence="5 6" id="KW-0472">Membrane</keyword>
<dbReference type="GO" id="GO:0044341">
    <property type="term" value="P:sodium-dependent phosphate transport"/>
    <property type="evidence" value="ECO:0007669"/>
    <property type="project" value="InterPro"/>
</dbReference>
<dbReference type="RefSeq" id="WP_148377129.1">
    <property type="nucleotide sequence ID" value="NZ_VSIY01000004.1"/>
</dbReference>
<dbReference type="Pfam" id="PF01895">
    <property type="entry name" value="PhoU"/>
    <property type="match status" value="1"/>
</dbReference>
<evidence type="ECO:0000256" key="2">
    <source>
        <dbReference type="ARBA" id="ARBA00022475"/>
    </source>
</evidence>
<dbReference type="InterPro" id="IPR038078">
    <property type="entry name" value="PhoU-like_sf"/>
</dbReference>
<feature type="domain" description="PhoU" evidence="7">
    <location>
        <begin position="349"/>
        <end position="428"/>
    </location>
</feature>
<comment type="caution">
    <text evidence="8">The sequence shown here is derived from an EMBL/GenBank/DDBJ whole genome shotgun (WGS) entry which is preliminary data.</text>
</comment>
<dbReference type="PANTHER" id="PTHR10010:SF46">
    <property type="entry name" value="SODIUM-DEPENDENT PHOSPHATE TRANSPORT PROTEIN 2B"/>
    <property type="match status" value="1"/>
</dbReference>
<sequence length="549" mass="58592">MPQDFASFDLWTGLFGGLALFLFGMDLLTRALKRVTGDQLKAILARLTDNRIKGLLLGAGVTSVVQSSSVTTVLVVGFISAGVMSLGQSVAVIMGANIGTTITAQILAFQITALALPLVTLGVTLTLVTENRMWREYGGALIGLGLIFYGMSVMSGAMAPLRDSAPFIELMASLSNPALAILVGAGFTALVQSSSATTGILIVLAGQGMVTLDAAIGVALGANVGTCVTAMLAGIGKPREAVRAAVVHTIFNLAGVALWLWFIPELADLARLLSPGGGTARHLAWAHTVFNVVNAVLMIGATGQIARLAEWLVPDRPARAEPEGTPKFLESALLDTPQIALEAAHREVVRLGRHATSMVEVALPVALDGPRLRLEQLAERDRAINQLHQAIIAYLGQISLRRLSLAQSDELVRLVSAANDFEQIADLVARDLVVSSLKRLDDGVVVSPATRRIIARFHAEVVAALRGAVDAFEGRDAGRAREVRAMKGTMRELSHEMALHGIERLTARAPRRVKTYTREVELIEILDDIFRLARRVARLETEADEAAAR</sequence>
<dbReference type="InterPro" id="IPR003841">
    <property type="entry name" value="Na/Pi_transpt"/>
</dbReference>
<evidence type="ECO:0000256" key="1">
    <source>
        <dbReference type="ARBA" id="ARBA00004651"/>
    </source>
</evidence>
<evidence type="ECO:0000313" key="8">
    <source>
        <dbReference type="EMBL" id="TYB82366.1"/>
    </source>
</evidence>
<feature type="transmembrane region" description="Helical" evidence="6">
    <location>
        <begin position="54"/>
        <end position="86"/>
    </location>
</feature>